<accession>A0A943HHT0</accession>
<gene>
    <name evidence="2" type="ORF">KHY36_07215</name>
</gene>
<feature type="transmembrane region" description="Helical" evidence="1">
    <location>
        <begin position="88"/>
        <end position="107"/>
    </location>
</feature>
<dbReference type="Proteomes" id="UP000759273">
    <property type="component" value="Unassembled WGS sequence"/>
</dbReference>
<comment type="caution">
    <text evidence="2">The sequence shown here is derived from an EMBL/GenBank/DDBJ whole genome shotgun (WGS) entry which is preliminary data.</text>
</comment>
<keyword evidence="1" id="KW-0812">Transmembrane</keyword>
<keyword evidence="1" id="KW-0472">Membrane</keyword>
<keyword evidence="1" id="KW-1133">Transmembrane helix</keyword>
<name>A0A943HHT0_9FIRM</name>
<evidence type="ECO:0000313" key="2">
    <source>
        <dbReference type="EMBL" id="MBS5332299.1"/>
    </source>
</evidence>
<dbReference type="EMBL" id="JAGZGG010000014">
    <property type="protein sequence ID" value="MBS5332299.1"/>
    <property type="molecule type" value="Genomic_DNA"/>
</dbReference>
<reference evidence="2" key="1">
    <citation type="submission" date="2021-02" db="EMBL/GenBank/DDBJ databases">
        <title>Infant gut strain persistence is associated with maternal origin, phylogeny, and functional potential including surface adhesion and iron acquisition.</title>
        <authorList>
            <person name="Lou Y.C."/>
        </authorList>
    </citation>
    <scope>NUCLEOTIDE SEQUENCE</scope>
    <source>
        <strain evidence="2">L3_101_000M1_dasL3_101_000M1_concoct_87</strain>
    </source>
</reference>
<protein>
    <submittedName>
        <fullName evidence="2">Uncharacterized protein</fullName>
    </submittedName>
</protein>
<evidence type="ECO:0000256" key="1">
    <source>
        <dbReference type="SAM" id="Phobius"/>
    </source>
</evidence>
<sequence>MSLYFDNEKLFDAEGHLTDEGLYALKDGTLDDLGALEAAEHLSFCDYCLLRYTAMIEAAPDCMKQPMRDLIPQVQNLMRLRSFRIMTNRYVSAAAAVVLGFVMWGAVRTFGVPNTAALLPQQPTAPHERFGTKVSTAVSGFYKSLDDTFKNFTLTAESGLEQMRTKPIGGSTAKGE</sequence>
<evidence type="ECO:0000313" key="3">
    <source>
        <dbReference type="Proteomes" id="UP000759273"/>
    </source>
</evidence>
<organism evidence="2 3">
    <name type="scientific">Subdoligranulum variabile</name>
    <dbReference type="NCBI Taxonomy" id="214851"/>
    <lineage>
        <taxon>Bacteria</taxon>
        <taxon>Bacillati</taxon>
        <taxon>Bacillota</taxon>
        <taxon>Clostridia</taxon>
        <taxon>Eubacteriales</taxon>
        <taxon>Oscillospiraceae</taxon>
        <taxon>Subdoligranulum</taxon>
    </lineage>
</organism>
<proteinExistence type="predicted"/>
<dbReference type="AlphaFoldDB" id="A0A943HHT0"/>